<reference evidence="1 2" key="1">
    <citation type="submission" date="2021-07" db="EMBL/GenBank/DDBJ databases">
        <authorList>
            <person name="Palmer J.M."/>
        </authorList>
    </citation>
    <scope>NUCLEOTIDE SEQUENCE [LARGE SCALE GENOMIC DNA]</scope>
    <source>
        <strain evidence="1 2">AT_MEX2019</strain>
        <tissue evidence="1">Muscle</tissue>
    </source>
</reference>
<sequence length="135" mass="15347">MFKVLPFLCSFLRNPQVLVSRSRDLQLWLKVLSFGSCLSLTDSSIPTPPDKRTLLTLHQLFTKDSPAASVQSSQAPYHSSTPTSIQNMLCLQSWFQSNLHYLSNKLVKLFSCLLSVILLVGQIFEENYDRTLRPI</sequence>
<gene>
    <name evidence="1" type="ORF">ATANTOWER_028058</name>
</gene>
<keyword evidence="2" id="KW-1185">Reference proteome</keyword>
<evidence type="ECO:0000313" key="2">
    <source>
        <dbReference type="Proteomes" id="UP001345963"/>
    </source>
</evidence>
<proteinExistence type="predicted"/>
<accession>A0ABU7AIF1</accession>
<protein>
    <submittedName>
        <fullName evidence="1">Uncharacterized protein</fullName>
    </submittedName>
</protein>
<evidence type="ECO:0000313" key="1">
    <source>
        <dbReference type="EMBL" id="MED6237571.1"/>
    </source>
</evidence>
<comment type="caution">
    <text evidence="1">The sequence shown here is derived from an EMBL/GenBank/DDBJ whole genome shotgun (WGS) entry which is preliminary data.</text>
</comment>
<organism evidence="1 2">
    <name type="scientific">Ataeniobius toweri</name>
    <dbReference type="NCBI Taxonomy" id="208326"/>
    <lineage>
        <taxon>Eukaryota</taxon>
        <taxon>Metazoa</taxon>
        <taxon>Chordata</taxon>
        <taxon>Craniata</taxon>
        <taxon>Vertebrata</taxon>
        <taxon>Euteleostomi</taxon>
        <taxon>Actinopterygii</taxon>
        <taxon>Neopterygii</taxon>
        <taxon>Teleostei</taxon>
        <taxon>Neoteleostei</taxon>
        <taxon>Acanthomorphata</taxon>
        <taxon>Ovalentaria</taxon>
        <taxon>Atherinomorphae</taxon>
        <taxon>Cyprinodontiformes</taxon>
        <taxon>Goodeidae</taxon>
        <taxon>Ataeniobius</taxon>
    </lineage>
</organism>
<dbReference type="Proteomes" id="UP001345963">
    <property type="component" value="Unassembled WGS sequence"/>
</dbReference>
<dbReference type="EMBL" id="JAHUTI010016812">
    <property type="protein sequence ID" value="MED6237571.1"/>
    <property type="molecule type" value="Genomic_DNA"/>
</dbReference>
<name>A0ABU7AIF1_9TELE</name>